<comment type="caution">
    <text evidence="1">The sequence shown here is derived from an EMBL/GenBank/DDBJ whole genome shotgun (WGS) entry which is preliminary data.</text>
</comment>
<name>A0A409X2I7_PSICY</name>
<sequence>MTPVQLDHIAEQLKAVLSAMASDKLKGLAGGISQFHVPRLCHTKHAYATVGVFNDHIWWMSEPFYAEAFIEILMCHLPRNAAVRFTHGDLLSKNIMIPVEEKSGPVSESGICSIES</sequence>
<dbReference type="OrthoDB" id="5598852at2759"/>
<evidence type="ECO:0000313" key="1">
    <source>
        <dbReference type="EMBL" id="PPQ84967.1"/>
    </source>
</evidence>
<organism evidence="1 2">
    <name type="scientific">Psilocybe cyanescens</name>
    <dbReference type="NCBI Taxonomy" id="93625"/>
    <lineage>
        <taxon>Eukaryota</taxon>
        <taxon>Fungi</taxon>
        <taxon>Dikarya</taxon>
        <taxon>Basidiomycota</taxon>
        <taxon>Agaricomycotina</taxon>
        <taxon>Agaricomycetes</taxon>
        <taxon>Agaricomycetidae</taxon>
        <taxon>Agaricales</taxon>
        <taxon>Agaricineae</taxon>
        <taxon>Strophariaceae</taxon>
        <taxon>Psilocybe</taxon>
    </lineage>
</organism>
<reference evidence="1 2" key="1">
    <citation type="journal article" date="2018" name="Evol. Lett.">
        <title>Horizontal gene cluster transfer increased hallucinogenic mushroom diversity.</title>
        <authorList>
            <person name="Reynolds H.T."/>
            <person name="Vijayakumar V."/>
            <person name="Gluck-Thaler E."/>
            <person name="Korotkin H.B."/>
            <person name="Matheny P.B."/>
            <person name="Slot J.C."/>
        </authorList>
    </citation>
    <scope>NUCLEOTIDE SEQUENCE [LARGE SCALE GENOMIC DNA]</scope>
    <source>
        <strain evidence="1 2">2631</strain>
    </source>
</reference>
<dbReference type="Proteomes" id="UP000283269">
    <property type="component" value="Unassembled WGS sequence"/>
</dbReference>
<dbReference type="EMBL" id="NHYD01002781">
    <property type="protein sequence ID" value="PPQ84967.1"/>
    <property type="molecule type" value="Genomic_DNA"/>
</dbReference>
<dbReference type="AlphaFoldDB" id="A0A409X2I7"/>
<accession>A0A409X2I7</accession>
<dbReference type="InParanoid" id="A0A409X2I7"/>
<evidence type="ECO:0000313" key="2">
    <source>
        <dbReference type="Proteomes" id="UP000283269"/>
    </source>
</evidence>
<gene>
    <name evidence="1" type="ORF">CVT25_004478</name>
</gene>
<protein>
    <recommendedName>
        <fullName evidence="3">Aminoglycoside phosphotransferase domain-containing protein</fullName>
    </recommendedName>
</protein>
<proteinExistence type="predicted"/>
<keyword evidence="2" id="KW-1185">Reference proteome</keyword>
<evidence type="ECO:0008006" key="3">
    <source>
        <dbReference type="Google" id="ProtNLM"/>
    </source>
</evidence>